<dbReference type="EMBL" id="MU003496">
    <property type="protein sequence ID" value="KAF2475137.1"/>
    <property type="molecule type" value="Genomic_DNA"/>
</dbReference>
<dbReference type="Proteomes" id="UP000799755">
    <property type="component" value="Unassembled WGS sequence"/>
</dbReference>
<proteinExistence type="predicted"/>
<reference evidence="1" key="1">
    <citation type="journal article" date="2020" name="Stud. Mycol.">
        <title>101 Dothideomycetes genomes: a test case for predicting lifestyles and emergence of pathogens.</title>
        <authorList>
            <person name="Haridas S."/>
            <person name="Albert R."/>
            <person name="Binder M."/>
            <person name="Bloem J."/>
            <person name="Labutti K."/>
            <person name="Salamov A."/>
            <person name="Andreopoulos B."/>
            <person name="Baker S."/>
            <person name="Barry K."/>
            <person name="Bills G."/>
            <person name="Bluhm B."/>
            <person name="Cannon C."/>
            <person name="Castanera R."/>
            <person name="Culley D."/>
            <person name="Daum C."/>
            <person name="Ezra D."/>
            <person name="Gonzalez J."/>
            <person name="Henrissat B."/>
            <person name="Kuo A."/>
            <person name="Liang C."/>
            <person name="Lipzen A."/>
            <person name="Lutzoni F."/>
            <person name="Magnuson J."/>
            <person name="Mondo S."/>
            <person name="Nolan M."/>
            <person name="Ohm R."/>
            <person name="Pangilinan J."/>
            <person name="Park H.-J."/>
            <person name="Ramirez L."/>
            <person name="Alfaro M."/>
            <person name="Sun H."/>
            <person name="Tritt A."/>
            <person name="Yoshinaga Y."/>
            <person name="Zwiers L.-H."/>
            <person name="Turgeon B."/>
            <person name="Goodwin S."/>
            <person name="Spatafora J."/>
            <person name="Crous P."/>
            <person name="Grigoriev I."/>
        </authorList>
    </citation>
    <scope>NUCLEOTIDE SEQUENCE</scope>
    <source>
        <strain evidence="1">ATCC 200398</strain>
    </source>
</reference>
<organism evidence="1 2">
    <name type="scientific">Lindgomyces ingoldianus</name>
    <dbReference type="NCBI Taxonomy" id="673940"/>
    <lineage>
        <taxon>Eukaryota</taxon>
        <taxon>Fungi</taxon>
        <taxon>Dikarya</taxon>
        <taxon>Ascomycota</taxon>
        <taxon>Pezizomycotina</taxon>
        <taxon>Dothideomycetes</taxon>
        <taxon>Pleosporomycetidae</taxon>
        <taxon>Pleosporales</taxon>
        <taxon>Lindgomycetaceae</taxon>
        <taxon>Lindgomyces</taxon>
    </lineage>
</organism>
<name>A0ACB6R9D9_9PLEO</name>
<gene>
    <name evidence="1" type="ORF">BDR25DRAFT_350547</name>
</gene>
<accession>A0ACB6R9D9</accession>
<comment type="caution">
    <text evidence="1">The sequence shown here is derived from an EMBL/GenBank/DDBJ whole genome shotgun (WGS) entry which is preliminary data.</text>
</comment>
<protein>
    <submittedName>
        <fullName evidence="1">Uncharacterized protein</fullName>
    </submittedName>
</protein>
<keyword evidence="2" id="KW-1185">Reference proteome</keyword>
<evidence type="ECO:0000313" key="1">
    <source>
        <dbReference type="EMBL" id="KAF2475137.1"/>
    </source>
</evidence>
<sequence length="198" mass="22253">MWERKNVDRASRIFCITGCRSLRDQSIASFPMSGWPYDTAIERLRFGRKGRMRLKLVKRNRQGVDLSTPPEPTSLEYPPIIPMSLTQSGVCQIIFNDWITVNPIQLFGNRPMTTTHPDTEDSMKFCETGNRSSTRSFASVRKLIRCRLGVVVQDHCGAEHDAGFVSPSGLVPALLTRLGTVRLGDLDAYTIEILCTFA</sequence>
<evidence type="ECO:0000313" key="2">
    <source>
        <dbReference type="Proteomes" id="UP000799755"/>
    </source>
</evidence>